<organism evidence="2 3">
    <name type="scientific">Homarus americanus</name>
    <name type="common">American lobster</name>
    <dbReference type="NCBI Taxonomy" id="6706"/>
    <lineage>
        <taxon>Eukaryota</taxon>
        <taxon>Metazoa</taxon>
        <taxon>Ecdysozoa</taxon>
        <taxon>Arthropoda</taxon>
        <taxon>Crustacea</taxon>
        <taxon>Multicrustacea</taxon>
        <taxon>Malacostraca</taxon>
        <taxon>Eumalacostraca</taxon>
        <taxon>Eucarida</taxon>
        <taxon>Decapoda</taxon>
        <taxon>Pleocyemata</taxon>
        <taxon>Astacidea</taxon>
        <taxon>Nephropoidea</taxon>
        <taxon>Nephropidae</taxon>
        <taxon>Homarus</taxon>
    </lineage>
</organism>
<evidence type="ECO:0000256" key="1">
    <source>
        <dbReference type="SAM" id="MobiDB-lite"/>
    </source>
</evidence>
<name>A0A8J5JSN8_HOMAM</name>
<feature type="compositionally biased region" description="Acidic residues" evidence="1">
    <location>
        <begin position="164"/>
        <end position="210"/>
    </location>
</feature>
<proteinExistence type="predicted"/>
<evidence type="ECO:0000313" key="2">
    <source>
        <dbReference type="EMBL" id="KAG7161343.1"/>
    </source>
</evidence>
<feature type="region of interest" description="Disordered" evidence="1">
    <location>
        <begin position="129"/>
        <end position="210"/>
    </location>
</feature>
<reference evidence="2" key="1">
    <citation type="journal article" date="2021" name="Sci. Adv.">
        <title>The American lobster genome reveals insights on longevity, neural, and immune adaptations.</title>
        <authorList>
            <person name="Polinski J.M."/>
            <person name="Zimin A.V."/>
            <person name="Clark K.F."/>
            <person name="Kohn A.B."/>
            <person name="Sadowski N."/>
            <person name="Timp W."/>
            <person name="Ptitsyn A."/>
            <person name="Khanna P."/>
            <person name="Romanova D.Y."/>
            <person name="Williams P."/>
            <person name="Greenwood S.J."/>
            <person name="Moroz L.L."/>
            <person name="Walt D.R."/>
            <person name="Bodnar A.G."/>
        </authorList>
    </citation>
    <scope>NUCLEOTIDE SEQUENCE</scope>
    <source>
        <strain evidence="2">GMGI-L3</strain>
    </source>
</reference>
<keyword evidence="3" id="KW-1185">Reference proteome</keyword>
<sequence length="210" mass="24101">MTICLNHPDEGNSHMVSVYRALDGRYLYYDSAQTAVDESFLKYMDLNKIPRQGLTIVDAPNQRYNTCAYHSYVFLDFVTSRYYHTSYNLAQLYKMAAISCHTAVLSVFKMLTEFPNKINIFTRSVPRRSPWSPLGVPRPSPWSPLGVPRPSPWSPLGVPRPREEEGEEGGEEGGEEEEEGGEEEEEGGEEEEEEEEEEGEEEEEEEEEQY</sequence>
<accession>A0A8J5JSN8</accession>
<feature type="compositionally biased region" description="Pro residues" evidence="1">
    <location>
        <begin position="136"/>
        <end position="153"/>
    </location>
</feature>
<comment type="caution">
    <text evidence="2">The sequence shown here is derived from an EMBL/GenBank/DDBJ whole genome shotgun (WGS) entry which is preliminary data.</text>
</comment>
<gene>
    <name evidence="2" type="ORF">Hamer_G013976</name>
</gene>
<dbReference type="AlphaFoldDB" id="A0A8J5JSN8"/>
<evidence type="ECO:0000313" key="3">
    <source>
        <dbReference type="Proteomes" id="UP000747542"/>
    </source>
</evidence>
<dbReference type="Proteomes" id="UP000747542">
    <property type="component" value="Unassembled WGS sequence"/>
</dbReference>
<protein>
    <submittedName>
        <fullName evidence="2">Uncharacterized protein</fullName>
    </submittedName>
</protein>
<dbReference type="EMBL" id="JAHLQT010029499">
    <property type="protein sequence ID" value="KAG7161343.1"/>
    <property type="molecule type" value="Genomic_DNA"/>
</dbReference>